<dbReference type="InterPro" id="IPR006059">
    <property type="entry name" value="SBP"/>
</dbReference>
<dbReference type="Pfam" id="PF13416">
    <property type="entry name" value="SBP_bac_8"/>
    <property type="match status" value="1"/>
</dbReference>
<dbReference type="Proteomes" id="UP000595897">
    <property type="component" value="Chromosome"/>
</dbReference>
<proteinExistence type="predicted"/>
<evidence type="ECO:0000256" key="4">
    <source>
        <dbReference type="ARBA" id="ARBA00022764"/>
    </source>
</evidence>
<reference evidence="6 7" key="1">
    <citation type="submission" date="2020-11" db="EMBL/GenBank/DDBJ databases">
        <title>Draft genome sequencing of a Lachnospiraceae strain isolated from anoxic soil subjected to BSD treatment.</title>
        <authorList>
            <person name="Uek A."/>
            <person name="Tonouchi A."/>
        </authorList>
    </citation>
    <scope>NUCLEOTIDE SEQUENCE [LARGE SCALE GENOMIC DNA]</scope>
    <source>
        <strain evidence="6 7">TB5</strain>
    </source>
</reference>
<dbReference type="GO" id="GO:0015846">
    <property type="term" value="P:polyamine transport"/>
    <property type="evidence" value="ECO:0007669"/>
    <property type="project" value="InterPro"/>
</dbReference>
<sequence length="349" mass="38833">MKGKKIVAVLLIMTLAVSLLTGCSGKKKEVLNLYTWADYVPQNVIDGFEKQTGIKVNYSNFETNEEMLAKLENTKGGDYDVVIASDYIIKIAKEEGLVSELNKEKIKNYQNIDPIYQGFFYDKDNKYTVPYAPGIPLIVYNPDQVKIDITGYESLWDPSLKDSVGIMDTERVVNGIALKTLGQSFNTEDLTMIKKAGDKLLKLADNIRILSQDQTQDYLISGEISVAFLFTSQVAKALKANPKLKVVYPKEGLGFGVDSLFISSKAPNSDNAHSFLNYLLEGKVGAKVSSQIYYLCPNKASYEFLPKEFQKSLVISADDITNGEFIQDVGKKATDLHNEIYTAFKAALN</sequence>
<dbReference type="PANTHER" id="PTHR30222:SF17">
    <property type="entry name" value="SPERMIDINE_PUTRESCINE-BINDING PERIPLASMIC PROTEIN"/>
    <property type="match status" value="1"/>
</dbReference>
<gene>
    <name evidence="6" type="ORF">bsdtb5_25540</name>
</gene>
<protein>
    <recommendedName>
        <fullName evidence="8">Spermidine/putrescine transport system substrate-binding protein</fullName>
    </recommendedName>
</protein>
<evidence type="ECO:0008006" key="8">
    <source>
        <dbReference type="Google" id="ProtNLM"/>
    </source>
</evidence>
<keyword evidence="4" id="KW-0574">Periplasm</keyword>
<keyword evidence="3" id="KW-0732">Signal</keyword>
<dbReference type="CDD" id="cd13590">
    <property type="entry name" value="PBP2_PotD_PotF_like"/>
    <property type="match status" value="1"/>
</dbReference>
<accession>A0A7R7EM35</accession>
<comment type="subcellular location">
    <subcellularLocation>
        <location evidence="1">Periplasm</location>
    </subcellularLocation>
</comment>
<keyword evidence="2" id="KW-0813">Transport</keyword>
<evidence type="ECO:0000313" key="7">
    <source>
        <dbReference type="Proteomes" id="UP000595897"/>
    </source>
</evidence>
<evidence type="ECO:0000256" key="1">
    <source>
        <dbReference type="ARBA" id="ARBA00004418"/>
    </source>
</evidence>
<dbReference type="AlphaFoldDB" id="A0A7R7EM35"/>
<dbReference type="KEGG" id="ahb:bsdtb5_25540"/>
<keyword evidence="7" id="KW-1185">Reference proteome</keyword>
<organism evidence="6 7">
    <name type="scientific">Anaeromicropila herbilytica</name>
    <dbReference type="NCBI Taxonomy" id="2785025"/>
    <lineage>
        <taxon>Bacteria</taxon>
        <taxon>Bacillati</taxon>
        <taxon>Bacillota</taxon>
        <taxon>Clostridia</taxon>
        <taxon>Lachnospirales</taxon>
        <taxon>Lachnospiraceae</taxon>
        <taxon>Anaeromicropila</taxon>
    </lineage>
</organism>
<dbReference type="SUPFAM" id="SSF53850">
    <property type="entry name" value="Periplasmic binding protein-like II"/>
    <property type="match status" value="1"/>
</dbReference>
<evidence type="ECO:0000256" key="3">
    <source>
        <dbReference type="ARBA" id="ARBA00022729"/>
    </source>
</evidence>
<dbReference type="InterPro" id="IPR001188">
    <property type="entry name" value="Sperm_putr-bd"/>
</dbReference>
<evidence type="ECO:0000256" key="5">
    <source>
        <dbReference type="PIRSR" id="PIRSR019574-1"/>
    </source>
</evidence>
<evidence type="ECO:0000256" key="2">
    <source>
        <dbReference type="ARBA" id="ARBA00022448"/>
    </source>
</evidence>
<dbReference type="PROSITE" id="PS51257">
    <property type="entry name" value="PROKAR_LIPOPROTEIN"/>
    <property type="match status" value="1"/>
</dbReference>
<dbReference type="RefSeq" id="WP_271712395.1">
    <property type="nucleotide sequence ID" value="NZ_AP024169.1"/>
</dbReference>
<dbReference type="PRINTS" id="PR00909">
    <property type="entry name" value="SPERMDNBNDNG"/>
</dbReference>
<dbReference type="EMBL" id="AP024169">
    <property type="protein sequence ID" value="BCN31259.1"/>
    <property type="molecule type" value="Genomic_DNA"/>
</dbReference>
<dbReference type="PANTHER" id="PTHR30222">
    <property type="entry name" value="SPERMIDINE/PUTRESCINE-BINDING PERIPLASMIC PROTEIN"/>
    <property type="match status" value="1"/>
</dbReference>
<dbReference type="GO" id="GO:0019808">
    <property type="term" value="F:polyamine binding"/>
    <property type="evidence" value="ECO:0007669"/>
    <property type="project" value="InterPro"/>
</dbReference>
<dbReference type="GO" id="GO:0042597">
    <property type="term" value="C:periplasmic space"/>
    <property type="evidence" value="ECO:0007669"/>
    <property type="project" value="UniProtKB-SubCell"/>
</dbReference>
<dbReference type="Gene3D" id="3.40.190.10">
    <property type="entry name" value="Periplasmic binding protein-like II"/>
    <property type="match status" value="2"/>
</dbReference>
<feature type="binding site" evidence="5">
    <location>
        <position position="87"/>
    </location>
    <ligand>
        <name>spermidine</name>
        <dbReference type="ChEBI" id="CHEBI:57834"/>
    </ligand>
</feature>
<name>A0A7R7EM35_9FIRM</name>
<dbReference type="PIRSF" id="PIRSF019574">
    <property type="entry name" value="Periplasmic_polyamine_BP"/>
    <property type="match status" value="1"/>
</dbReference>
<evidence type="ECO:0000313" key="6">
    <source>
        <dbReference type="EMBL" id="BCN31259.1"/>
    </source>
</evidence>